<gene>
    <name evidence="13" type="primary">ilvB</name>
    <name evidence="13" type="ORF">H8R91_05810</name>
</gene>
<evidence type="ECO:0000256" key="3">
    <source>
        <dbReference type="ARBA" id="ARBA00007812"/>
    </source>
</evidence>
<evidence type="ECO:0000259" key="12">
    <source>
        <dbReference type="Pfam" id="PF02776"/>
    </source>
</evidence>
<dbReference type="InterPro" id="IPR029035">
    <property type="entry name" value="DHS-like_NAD/FAD-binding_dom"/>
</dbReference>
<dbReference type="Pfam" id="PF02776">
    <property type="entry name" value="TPP_enzyme_N"/>
    <property type="match status" value="1"/>
</dbReference>
<reference evidence="13 14" key="1">
    <citation type="submission" date="2020-08" db="EMBL/GenBank/DDBJ databases">
        <title>Genome public.</title>
        <authorList>
            <person name="Liu C."/>
            <person name="Sun Q."/>
        </authorList>
    </citation>
    <scope>NUCLEOTIDE SEQUENCE [LARGE SCALE GENOMIC DNA]</scope>
    <source>
        <strain evidence="13 14">NSJ-71</strain>
    </source>
</reference>
<proteinExistence type="inferred from homology"/>
<feature type="domain" description="Thiamine pyrophosphate enzyme central" evidence="10">
    <location>
        <begin position="192"/>
        <end position="327"/>
    </location>
</feature>
<dbReference type="GO" id="GO:0003984">
    <property type="term" value="F:acetolactate synthase activity"/>
    <property type="evidence" value="ECO:0007669"/>
    <property type="project" value="UniProtKB-EC"/>
</dbReference>
<dbReference type="EC" id="2.2.1.6" evidence="4 9"/>
<dbReference type="InterPro" id="IPR000399">
    <property type="entry name" value="TPP-bd_CS"/>
</dbReference>
<dbReference type="Pfam" id="PF00205">
    <property type="entry name" value="TPP_enzyme_M"/>
    <property type="match status" value="1"/>
</dbReference>
<keyword evidence="5 9" id="KW-0028">Amino-acid biosynthesis</keyword>
<evidence type="ECO:0000259" key="11">
    <source>
        <dbReference type="Pfam" id="PF02775"/>
    </source>
</evidence>
<comment type="similarity">
    <text evidence="3 9">Belongs to the TPP enzyme family.</text>
</comment>
<evidence type="ECO:0000256" key="2">
    <source>
        <dbReference type="ARBA" id="ARBA00005025"/>
    </source>
</evidence>
<dbReference type="Gene3D" id="3.40.50.1220">
    <property type="entry name" value="TPP-binding domain"/>
    <property type="match status" value="1"/>
</dbReference>
<name>A0ABR7HKP9_9FIRM</name>
<protein>
    <recommendedName>
        <fullName evidence="4 9">Acetolactate synthase</fullName>
        <ecNumber evidence="4 9">2.2.1.6</ecNumber>
    </recommendedName>
</protein>
<organism evidence="13 14">
    <name type="scientific">Ruminococcus intestinalis</name>
    <dbReference type="NCBI Taxonomy" id="2763066"/>
    <lineage>
        <taxon>Bacteria</taxon>
        <taxon>Bacillati</taxon>
        <taxon>Bacillota</taxon>
        <taxon>Clostridia</taxon>
        <taxon>Eubacteriales</taxon>
        <taxon>Oscillospiraceae</taxon>
        <taxon>Ruminococcus</taxon>
    </lineage>
</organism>
<dbReference type="InterPro" id="IPR012000">
    <property type="entry name" value="Thiamin_PyroP_enz_cen_dom"/>
</dbReference>
<accession>A0ABR7HKP9</accession>
<comment type="catalytic activity">
    <reaction evidence="8 9">
        <text>2 pyruvate + H(+) = (2S)-2-acetolactate + CO2</text>
        <dbReference type="Rhea" id="RHEA:25249"/>
        <dbReference type="ChEBI" id="CHEBI:15361"/>
        <dbReference type="ChEBI" id="CHEBI:15378"/>
        <dbReference type="ChEBI" id="CHEBI:16526"/>
        <dbReference type="ChEBI" id="CHEBI:58476"/>
        <dbReference type="EC" id="2.2.1.6"/>
    </reaction>
</comment>
<dbReference type="NCBIfam" id="TIGR00118">
    <property type="entry name" value="acolac_lg"/>
    <property type="match status" value="1"/>
</dbReference>
<evidence type="ECO:0000259" key="10">
    <source>
        <dbReference type="Pfam" id="PF00205"/>
    </source>
</evidence>
<keyword evidence="14" id="KW-1185">Reference proteome</keyword>
<keyword evidence="6 9" id="KW-0786">Thiamine pyrophosphate</keyword>
<evidence type="ECO:0000256" key="8">
    <source>
        <dbReference type="ARBA" id="ARBA00048670"/>
    </source>
</evidence>
<dbReference type="CDD" id="cd07035">
    <property type="entry name" value="TPP_PYR_POX_like"/>
    <property type="match status" value="1"/>
</dbReference>
<dbReference type="PANTHER" id="PTHR18968">
    <property type="entry name" value="THIAMINE PYROPHOSPHATE ENZYMES"/>
    <property type="match status" value="1"/>
</dbReference>
<evidence type="ECO:0000313" key="13">
    <source>
        <dbReference type="EMBL" id="MBC5728042.1"/>
    </source>
</evidence>
<dbReference type="SUPFAM" id="SSF52518">
    <property type="entry name" value="Thiamin diphosphate-binding fold (THDP-binding)"/>
    <property type="match status" value="2"/>
</dbReference>
<evidence type="ECO:0000256" key="9">
    <source>
        <dbReference type="RuleBase" id="RU003591"/>
    </source>
</evidence>
<keyword evidence="9" id="KW-0479">Metal-binding</keyword>
<dbReference type="InterPro" id="IPR045229">
    <property type="entry name" value="TPP_enz"/>
</dbReference>
<comment type="caution">
    <text evidence="13">The sequence shown here is derived from an EMBL/GenBank/DDBJ whole genome shotgun (WGS) entry which is preliminary data.</text>
</comment>
<comment type="cofactor">
    <cofactor evidence="9">
        <name>Mg(2+)</name>
        <dbReference type="ChEBI" id="CHEBI:18420"/>
    </cofactor>
    <text evidence="9">Binds 1 Mg(2+) ion per subunit.</text>
</comment>
<comment type="cofactor">
    <cofactor evidence="9">
        <name>thiamine diphosphate</name>
        <dbReference type="ChEBI" id="CHEBI:58937"/>
    </cofactor>
    <text evidence="9">Binds 1 thiamine pyrophosphate per subunit.</text>
</comment>
<dbReference type="Proteomes" id="UP000636755">
    <property type="component" value="Unassembled WGS sequence"/>
</dbReference>
<dbReference type="RefSeq" id="WP_186935240.1">
    <property type="nucleotide sequence ID" value="NZ_JACOPS010000002.1"/>
</dbReference>
<keyword evidence="9" id="KW-0460">Magnesium</keyword>
<evidence type="ECO:0000256" key="6">
    <source>
        <dbReference type="ARBA" id="ARBA00023052"/>
    </source>
</evidence>
<evidence type="ECO:0000256" key="4">
    <source>
        <dbReference type="ARBA" id="ARBA00013145"/>
    </source>
</evidence>
<evidence type="ECO:0000256" key="5">
    <source>
        <dbReference type="ARBA" id="ARBA00022605"/>
    </source>
</evidence>
<dbReference type="EMBL" id="JACOPS010000002">
    <property type="protein sequence ID" value="MBC5728042.1"/>
    <property type="molecule type" value="Genomic_DNA"/>
</dbReference>
<dbReference type="Gene3D" id="3.40.50.970">
    <property type="match status" value="2"/>
</dbReference>
<comment type="pathway">
    <text evidence="1 9">Amino-acid biosynthesis; L-isoleucine biosynthesis; L-isoleucine from 2-oxobutanoate: step 1/4.</text>
</comment>
<dbReference type="PANTHER" id="PTHR18968:SF13">
    <property type="entry name" value="ACETOLACTATE SYNTHASE CATALYTIC SUBUNIT, MITOCHONDRIAL"/>
    <property type="match status" value="1"/>
</dbReference>
<feature type="domain" description="Thiamine pyrophosphate enzyme TPP-binding" evidence="11">
    <location>
        <begin position="384"/>
        <end position="530"/>
    </location>
</feature>
<dbReference type="PROSITE" id="PS00187">
    <property type="entry name" value="TPP_ENZYMES"/>
    <property type="match status" value="1"/>
</dbReference>
<dbReference type="Pfam" id="PF02775">
    <property type="entry name" value="TPP_enzyme_C"/>
    <property type="match status" value="1"/>
</dbReference>
<evidence type="ECO:0000256" key="7">
    <source>
        <dbReference type="ARBA" id="ARBA00023304"/>
    </source>
</evidence>
<dbReference type="InterPro" id="IPR012846">
    <property type="entry name" value="Acetolactate_synth_lsu"/>
</dbReference>
<dbReference type="InterPro" id="IPR011766">
    <property type="entry name" value="TPP_enzyme_TPP-bd"/>
</dbReference>
<feature type="domain" description="Thiamine pyrophosphate enzyme N-terminal TPP-binding" evidence="12">
    <location>
        <begin position="3"/>
        <end position="115"/>
    </location>
</feature>
<evidence type="ECO:0000313" key="14">
    <source>
        <dbReference type="Proteomes" id="UP000636755"/>
    </source>
</evidence>
<sequence>MINGADIMVKCLEAEGVSVVFGYPGAAICPFYDSLYNSSIKHVLVRQEQNAAHAASGYARCSDIPGVCVATSGPGATNLITGIATAYQDSIPIIAITGQVRSDLLGRDVFQEADITGACEPFVKHSYLVSKTEDLPRIFKEAFHIAKTGRPGPVLIDIPIDIQQNEIEKFEYPETVNIIGYKPNTKGHIFQVKRAVEAIKNCKRPIIVSGGGVLSSGVKPKFQAFAEKTGIPVISTMMGIGVMPSEHELYLGMLGTHGKPAANRALHEADLVIVCGARLGDRAVAAPDQMSKRTTVIHIDIDPAEIGKNVKTAIPIVGDMMNVMDMLNENIGDYKVQNQWSEAVKTWKKDLFREPPKFDGYVEPRTLVGHLSAMFRSKAILVADVGQNQIWCANNFRIREGRFLTTGGMGTMGYSVPAAIGAKFARPNRDVLVVCGDGSFQMQLNELATIAGNNLNIKIIIMRNSRLGMVRELQDNHYGHRHSATILEGDPDFLKIAEAYGIDHAEANSNEQAEEIIKHIVDSDKPFILVCDVYPDTPSI</sequence>
<dbReference type="InterPro" id="IPR029061">
    <property type="entry name" value="THDP-binding"/>
</dbReference>
<evidence type="ECO:0000256" key="1">
    <source>
        <dbReference type="ARBA" id="ARBA00004974"/>
    </source>
</evidence>
<keyword evidence="9 13" id="KW-0808">Transferase</keyword>
<keyword evidence="7 9" id="KW-0100">Branched-chain amino acid biosynthesis</keyword>
<comment type="pathway">
    <text evidence="2 9">Amino-acid biosynthesis; L-valine biosynthesis; L-valine from pyruvate: step 1/4.</text>
</comment>
<dbReference type="InterPro" id="IPR012001">
    <property type="entry name" value="Thiamin_PyroP_enz_TPP-bd_dom"/>
</dbReference>
<dbReference type="SUPFAM" id="SSF52467">
    <property type="entry name" value="DHS-like NAD/FAD-binding domain"/>
    <property type="match status" value="1"/>
</dbReference>